<evidence type="ECO:0008006" key="4">
    <source>
        <dbReference type="Google" id="ProtNLM"/>
    </source>
</evidence>
<organism evidence="2 3">
    <name type="scientific">Trypanosoma cruzi marinkellei</name>
    <dbReference type="NCBI Taxonomy" id="85056"/>
    <lineage>
        <taxon>Eukaryota</taxon>
        <taxon>Discoba</taxon>
        <taxon>Euglenozoa</taxon>
        <taxon>Kinetoplastea</taxon>
        <taxon>Metakinetoplastina</taxon>
        <taxon>Trypanosomatida</taxon>
        <taxon>Trypanosomatidae</taxon>
        <taxon>Trypanosoma</taxon>
        <taxon>Schizotrypanum</taxon>
    </lineage>
</organism>
<dbReference type="Proteomes" id="UP000007350">
    <property type="component" value="Unassembled WGS sequence"/>
</dbReference>
<dbReference type="InterPro" id="IPR029069">
    <property type="entry name" value="HotDog_dom_sf"/>
</dbReference>
<keyword evidence="3" id="KW-1185">Reference proteome</keyword>
<dbReference type="SUPFAM" id="SSF54637">
    <property type="entry name" value="Thioesterase/thiol ester dehydrase-isomerase"/>
    <property type="match status" value="1"/>
</dbReference>
<reference evidence="2 3" key="1">
    <citation type="journal article" date="2012" name="BMC Genomics">
        <title>Comparative genomic analysis of human infective Trypanosoma cruzi lineages with the bat-restricted subspecies T. cruzi marinkellei.</title>
        <authorList>
            <person name="Franzen O."/>
            <person name="Talavera-Lopez C."/>
            <person name="Ochaya S."/>
            <person name="Butler C.E."/>
            <person name="Messenger L.A."/>
            <person name="Lewis M.D."/>
            <person name="Llewellyn M.S."/>
            <person name="Marinkelle C.J."/>
            <person name="Tyler K.M."/>
            <person name="Miles M.A."/>
            <person name="Andersson B."/>
        </authorList>
    </citation>
    <scope>NUCLEOTIDE SEQUENCE [LARGE SCALE GENOMIC DNA]</scope>
    <source>
        <strain evidence="2 3">B7</strain>
    </source>
</reference>
<feature type="transmembrane region" description="Helical" evidence="1">
    <location>
        <begin position="7"/>
        <end position="27"/>
    </location>
</feature>
<keyword evidence="1" id="KW-0812">Transmembrane</keyword>
<dbReference type="OrthoDB" id="277394at2759"/>
<evidence type="ECO:0000313" key="2">
    <source>
        <dbReference type="EMBL" id="EKF30594.1"/>
    </source>
</evidence>
<dbReference type="AlphaFoldDB" id="K2MXU4"/>
<name>K2MXU4_TRYCR</name>
<gene>
    <name evidence="2" type="ORF">MOQ_005589</name>
</gene>
<evidence type="ECO:0000256" key="1">
    <source>
        <dbReference type="SAM" id="Phobius"/>
    </source>
</evidence>
<accession>K2MXU4</accession>
<evidence type="ECO:0000313" key="3">
    <source>
        <dbReference type="Proteomes" id="UP000007350"/>
    </source>
</evidence>
<keyword evidence="1" id="KW-1133">Transmembrane helix</keyword>
<comment type="caution">
    <text evidence="2">The sequence shown here is derived from an EMBL/GenBank/DDBJ whole genome shotgun (WGS) entry which is preliminary data.</text>
</comment>
<protein>
    <recommendedName>
        <fullName evidence="4">Thioesterase domain-containing protein</fullName>
    </recommendedName>
</protein>
<dbReference type="Gene3D" id="3.10.129.10">
    <property type="entry name" value="Hotdog Thioesterase"/>
    <property type="match status" value="1"/>
</dbReference>
<dbReference type="EMBL" id="AHKC01011955">
    <property type="protein sequence ID" value="EKF30594.1"/>
    <property type="molecule type" value="Genomic_DNA"/>
</dbReference>
<sequence>MPLLPRCLILHLLFFFSLCVCVHLLLLAMLLCVYMYSLAGGLLGVLRNCLHAGKEGGRRREKRGSKTKKKKVEEGMPTSLENVVWAPVMQVFPNYLDIQAQFRNLDNFGFRLLEEQLQMVLQDVFVAVERPPTNSAQGQNPKFPYAMAWPIRITRAVTEGDGTLSQGAVLAITDMFTSFHAMLALLPSLPGHVSVSMQCNRMQTIREKDAIIVVTRIDKMGNRLIFTTAEFLRSMSPAVAVLDSAEKGIDAAIRCHSLCGNVKHIKAVLTSIIETPT</sequence>
<proteinExistence type="predicted"/>
<keyword evidence="1" id="KW-0472">Membrane</keyword>